<comment type="pathway">
    <text evidence="1 9 11">Cofactor biosynthesis; thiamine diphosphate biosynthesis; thiamine phosphate from 4-amino-2-methyl-5-diphosphomethylpyrimidine and 4-methyl-5-(2-phosphoethyl)-thiazole: step 1/1.</text>
</comment>
<dbReference type="Proteomes" id="UP000001400">
    <property type="component" value="Chromosome"/>
</dbReference>
<gene>
    <name evidence="9" type="primary">thiE</name>
    <name evidence="13" type="ordered locus">Aboo_0116</name>
</gene>
<evidence type="ECO:0000256" key="1">
    <source>
        <dbReference type="ARBA" id="ARBA00005165"/>
    </source>
</evidence>
<feature type="binding site" evidence="9">
    <location>
        <position position="106"/>
    </location>
    <ligand>
        <name>4-amino-2-methyl-5-(diphosphooxymethyl)pyrimidine</name>
        <dbReference type="ChEBI" id="CHEBI:57841"/>
    </ligand>
</feature>
<dbReference type="AlphaFoldDB" id="B5IEQ3"/>
<dbReference type="eggNOG" id="arCOG01089">
    <property type="taxonomic scope" value="Archaea"/>
</dbReference>
<name>B5IEQ3_ACIB4</name>
<evidence type="ECO:0000256" key="4">
    <source>
        <dbReference type="ARBA" id="ARBA00022842"/>
    </source>
</evidence>
<dbReference type="GO" id="GO:0009228">
    <property type="term" value="P:thiamine biosynthetic process"/>
    <property type="evidence" value="ECO:0007669"/>
    <property type="project" value="UniProtKB-KW"/>
</dbReference>
<dbReference type="PANTHER" id="PTHR20857:SF23">
    <property type="entry name" value="THIAMINE BIOSYNTHETIC BIFUNCTIONAL ENZYME"/>
    <property type="match status" value="1"/>
</dbReference>
<feature type="domain" description="Thiamine phosphate synthase/TenI" evidence="12">
    <location>
        <begin position="9"/>
        <end position="185"/>
    </location>
</feature>
<evidence type="ECO:0000256" key="9">
    <source>
        <dbReference type="HAMAP-Rule" id="MF_00097"/>
    </source>
</evidence>
<dbReference type="InterPro" id="IPR013785">
    <property type="entry name" value="Aldolase_TIM"/>
</dbReference>
<comment type="catalytic activity">
    <reaction evidence="8 9 10">
        <text>2-[(2R,5Z)-2-carboxy-4-methylthiazol-5(2H)-ylidene]ethyl phosphate + 4-amino-2-methyl-5-(diphosphooxymethyl)pyrimidine + 2 H(+) = thiamine phosphate + CO2 + diphosphate</text>
        <dbReference type="Rhea" id="RHEA:47844"/>
        <dbReference type="ChEBI" id="CHEBI:15378"/>
        <dbReference type="ChEBI" id="CHEBI:16526"/>
        <dbReference type="ChEBI" id="CHEBI:33019"/>
        <dbReference type="ChEBI" id="CHEBI:37575"/>
        <dbReference type="ChEBI" id="CHEBI:57841"/>
        <dbReference type="ChEBI" id="CHEBI:62899"/>
        <dbReference type="EC" id="2.5.1.3"/>
    </reaction>
</comment>
<dbReference type="RefSeq" id="WP_008085110.1">
    <property type="nucleotide sequence ID" value="NC_013926.1"/>
</dbReference>
<feature type="binding site" evidence="9">
    <location>
        <begin position="182"/>
        <end position="183"/>
    </location>
    <ligand>
        <name>2-[(2R,5Z)-2-carboxy-4-methylthiazol-5(2H)-ylidene]ethyl phosphate</name>
        <dbReference type="ChEBI" id="CHEBI:62899"/>
    </ligand>
</feature>
<evidence type="ECO:0000256" key="3">
    <source>
        <dbReference type="ARBA" id="ARBA00022723"/>
    </source>
</evidence>
<keyword evidence="4 9" id="KW-0460">Magnesium</keyword>
<keyword evidence="5 9" id="KW-0784">Thiamine biosynthesis</keyword>
<evidence type="ECO:0000256" key="8">
    <source>
        <dbReference type="ARBA" id="ARBA00047883"/>
    </source>
</evidence>
<dbReference type="EMBL" id="CP001941">
    <property type="protein sequence ID" value="ADD07928.1"/>
    <property type="molecule type" value="Genomic_DNA"/>
</dbReference>
<feature type="binding site" evidence="9">
    <location>
        <position position="88"/>
    </location>
    <ligand>
        <name>Mg(2+)</name>
        <dbReference type="ChEBI" id="CHEBI:18420"/>
    </ligand>
</feature>
<evidence type="ECO:0000313" key="13">
    <source>
        <dbReference type="EMBL" id="ADD07928.1"/>
    </source>
</evidence>
<sequence>MNLREKLKLYVITDGRLRDEIESVKLVLEGGAKAIQLRMKNSTTRQMVEKGIRIRKIVEDYGALLFVDDRVDVALAIEAHGVHLGPEDMPLKMARIIAPQLLIGATVHSVEEAIKAQEDGADYIGAGSVYPTRSKENAVVIGLENLRRIVESVRIPVVAIGGINIENVRNVLSTGVDGIAVISSILVAENPKEATRRMLREIEGR</sequence>
<dbReference type="HAMAP" id="MF_00097">
    <property type="entry name" value="TMP_synthase"/>
    <property type="match status" value="1"/>
</dbReference>
<feature type="binding site" evidence="9">
    <location>
        <position position="68"/>
    </location>
    <ligand>
        <name>4-amino-2-methyl-5-(diphosphooxymethyl)pyrimidine</name>
        <dbReference type="ChEBI" id="CHEBI:57841"/>
    </ligand>
</feature>
<evidence type="ECO:0000259" key="12">
    <source>
        <dbReference type="Pfam" id="PF02581"/>
    </source>
</evidence>
<feature type="binding site" evidence="9">
    <location>
        <position position="69"/>
    </location>
    <ligand>
        <name>Mg(2+)</name>
        <dbReference type="ChEBI" id="CHEBI:18420"/>
    </ligand>
</feature>
<dbReference type="OrthoDB" id="85572at2157"/>
<dbReference type="InterPro" id="IPR034291">
    <property type="entry name" value="TMP_synthase"/>
</dbReference>
<comment type="catalytic activity">
    <reaction evidence="7 9 10">
        <text>2-(2-carboxy-4-methylthiazol-5-yl)ethyl phosphate + 4-amino-2-methyl-5-(diphosphooxymethyl)pyrimidine + 2 H(+) = thiamine phosphate + CO2 + diphosphate</text>
        <dbReference type="Rhea" id="RHEA:47848"/>
        <dbReference type="ChEBI" id="CHEBI:15378"/>
        <dbReference type="ChEBI" id="CHEBI:16526"/>
        <dbReference type="ChEBI" id="CHEBI:33019"/>
        <dbReference type="ChEBI" id="CHEBI:37575"/>
        <dbReference type="ChEBI" id="CHEBI:57841"/>
        <dbReference type="ChEBI" id="CHEBI:62890"/>
        <dbReference type="EC" id="2.5.1.3"/>
    </reaction>
</comment>
<dbReference type="Pfam" id="PF02581">
    <property type="entry name" value="TMP-TENI"/>
    <property type="match status" value="1"/>
</dbReference>
<dbReference type="CDD" id="cd00564">
    <property type="entry name" value="TMP_TenI"/>
    <property type="match status" value="1"/>
</dbReference>
<comment type="function">
    <text evidence="9">Condenses 4-methyl-5-(beta-hydroxyethyl)thiazole monophosphate (THZ-P) and 2-methyl-4-amino-5-hydroxymethyl pyrimidine pyrophosphate (HMP-PP) to form thiamine monophosphate (TMP).</text>
</comment>
<dbReference type="InterPro" id="IPR022998">
    <property type="entry name" value="ThiamineP_synth_TenI"/>
</dbReference>
<accession>B5IEQ3</accession>
<feature type="binding site" evidence="9">
    <location>
        <position position="162"/>
    </location>
    <ligand>
        <name>2-[(2R,5Z)-2-carboxy-4-methylthiazol-5(2H)-ylidene]ethyl phosphate</name>
        <dbReference type="ChEBI" id="CHEBI:62899"/>
    </ligand>
</feature>
<keyword evidence="2 9" id="KW-0808">Transferase</keyword>
<feature type="binding site" evidence="9">
    <location>
        <position position="135"/>
    </location>
    <ligand>
        <name>4-amino-2-methyl-5-(diphosphooxymethyl)pyrimidine</name>
        <dbReference type="ChEBI" id="CHEBI:57841"/>
    </ligand>
</feature>
<evidence type="ECO:0000256" key="6">
    <source>
        <dbReference type="ARBA" id="ARBA00047334"/>
    </source>
</evidence>
<dbReference type="GO" id="GO:0009229">
    <property type="term" value="P:thiamine diphosphate biosynthetic process"/>
    <property type="evidence" value="ECO:0007669"/>
    <property type="project" value="UniProtKB-UniRule"/>
</dbReference>
<evidence type="ECO:0000256" key="10">
    <source>
        <dbReference type="RuleBase" id="RU003826"/>
    </source>
</evidence>
<dbReference type="PANTHER" id="PTHR20857">
    <property type="entry name" value="THIAMINE-PHOSPHATE PYROPHOSPHORYLASE"/>
    <property type="match status" value="1"/>
</dbReference>
<dbReference type="InterPro" id="IPR036206">
    <property type="entry name" value="ThiamineP_synth_sf"/>
</dbReference>
<evidence type="ECO:0000256" key="7">
    <source>
        <dbReference type="ARBA" id="ARBA00047851"/>
    </source>
</evidence>
<keyword evidence="3 9" id="KW-0479">Metal-binding</keyword>
<reference evidence="13" key="1">
    <citation type="submission" date="2010-02" db="EMBL/GenBank/DDBJ databases">
        <title>Complete sequence of Aciduliprofundum boonei T469.</title>
        <authorList>
            <consortium name="US DOE Joint Genome Institute"/>
            <person name="Lucas S."/>
            <person name="Copeland A."/>
            <person name="Lapidus A."/>
            <person name="Cheng J.-F."/>
            <person name="Bruce D."/>
            <person name="Goodwin L."/>
            <person name="Pitluck S."/>
            <person name="Saunders E."/>
            <person name="Detter J.C."/>
            <person name="Han C."/>
            <person name="Tapia R."/>
            <person name="Land M."/>
            <person name="Hauser L."/>
            <person name="Kyrpides N."/>
            <person name="Mikhailova N."/>
            <person name="Flores G."/>
            <person name="Reysenbach A.-L."/>
            <person name="Woyke T."/>
        </authorList>
    </citation>
    <scope>NUCLEOTIDE SEQUENCE</scope>
    <source>
        <strain evidence="13">T469</strain>
    </source>
</reference>
<evidence type="ECO:0000256" key="2">
    <source>
        <dbReference type="ARBA" id="ARBA00022679"/>
    </source>
</evidence>
<comment type="cofactor">
    <cofactor evidence="9">
        <name>Mg(2+)</name>
        <dbReference type="ChEBI" id="CHEBI:18420"/>
    </cofactor>
    <text evidence="9">Binds 1 Mg(2+) ion per subunit.</text>
</comment>
<feature type="binding site" evidence="9">
    <location>
        <begin position="132"/>
        <end position="134"/>
    </location>
    <ligand>
        <name>2-[(2R,5Z)-2-carboxy-4-methylthiazol-5(2H)-ylidene]ethyl phosphate</name>
        <dbReference type="ChEBI" id="CHEBI:62899"/>
    </ligand>
</feature>
<protein>
    <recommendedName>
        <fullName evidence="9">Thiamine-phosphate synthase</fullName>
        <shortName evidence="9">TP synthase</shortName>
        <shortName evidence="9">TPS</shortName>
        <ecNumber evidence="9">2.5.1.3</ecNumber>
    </recommendedName>
    <alternativeName>
        <fullName evidence="9">Thiamine-phosphate pyrophosphorylase</fullName>
        <shortName evidence="9">TMP pyrophosphorylase</shortName>
        <shortName evidence="9">TMP-PPase</shortName>
    </alternativeName>
</protein>
<proteinExistence type="inferred from homology"/>
<evidence type="ECO:0000256" key="11">
    <source>
        <dbReference type="RuleBase" id="RU004253"/>
    </source>
</evidence>
<organism evidence="13 14">
    <name type="scientific">Aciduliprofundum boonei (strain DSM 19572 / T469)</name>
    <dbReference type="NCBI Taxonomy" id="439481"/>
    <lineage>
        <taxon>Archaea</taxon>
        <taxon>Methanobacteriati</taxon>
        <taxon>Thermoplasmatota</taxon>
        <taxon>DHVE2 group</taxon>
        <taxon>Candidatus Aciduliprofundum</taxon>
    </lineage>
</organism>
<comment type="catalytic activity">
    <reaction evidence="6 9 10">
        <text>4-methyl-5-(2-phosphooxyethyl)-thiazole + 4-amino-2-methyl-5-(diphosphooxymethyl)pyrimidine + H(+) = thiamine phosphate + diphosphate</text>
        <dbReference type="Rhea" id="RHEA:22328"/>
        <dbReference type="ChEBI" id="CHEBI:15378"/>
        <dbReference type="ChEBI" id="CHEBI:33019"/>
        <dbReference type="ChEBI" id="CHEBI:37575"/>
        <dbReference type="ChEBI" id="CHEBI:57841"/>
        <dbReference type="ChEBI" id="CHEBI:58296"/>
        <dbReference type="EC" id="2.5.1.3"/>
    </reaction>
</comment>
<dbReference type="SUPFAM" id="SSF51391">
    <property type="entry name" value="Thiamin phosphate synthase"/>
    <property type="match status" value="1"/>
</dbReference>
<comment type="similarity">
    <text evidence="9 10">Belongs to the thiamine-phosphate synthase family.</text>
</comment>
<evidence type="ECO:0000256" key="5">
    <source>
        <dbReference type="ARBA" id="ARBA00022977"/>
    </source>
</evidence>
<dbReference type="UniPathway" id="UPA00060">
    <property type="reaction ID" value="UER00141"/>
</dbReference>
<feature type="binding site" evidence="9">
    <location>
        <begin position="36"/>
        <end position="40"/>
    </location>
    <ligand>
        <name>4-amino-2-methyl-5-(diphosphooxymethyl)pyrimidine</name>
        <dbReference type="ChEBI" id="CHEBI:57841"/>
    </ligand>
</feature>
<keyword evidence="14" id="KW-1185">Reference proteome</keyword>
<dbReference type="HOGENOM" id="CLU_018272_3_2_2"/>
<dbReference type="KEGG" id="abi:Aboo_0116"/>
<dbReference type="GO" id="GO:0004789">
    <property type="term" value="F:thiamine-phosphate diphosphorylase activity"/>
    <property type="evidence" value="ECO:0007669"/>
    <property type="project" value="UniProtKB-UniRule"/>
</dbReference>
<dbReference type="EC" id="2.5.1.3" evidence="9"/>
<dbReference type="FunFam" id="3.20.20.70:FF:000096">
    <property type="entry name" value="Thiamine-phosphate synthase"/>
    <property type="match status" value="1"/>
</dbReference>
<dbReference type="Gene3D" id="3.20.20.70">
    <property type="entry name" value="Aldolase class I"/>
    <property type="match status" value="1"/>
</dbReference>
<evidence type="ECO:0000313" key="14">
    <source>
        <dbReference type="Proteomes" id="UP000001400"/>
    </source>
</evidence>
<dbReference type="NCBIfam" id="TIGR00693">
    <property type="entry name" value="thiE"/>
    <property type="match status" value="1"/>
</dbReference>
<dbReference type="GO" id="GO:0000287">
    <property type="term" value="F:magnesium ion binding"/>
    <property type="evidence" value="ECO:0007669"/>
    <property type="project" value="UniProtKB-UniRule"/>
</dbReference>
<dbReference type="STRING" id="439481.Aboo_0116"/>
<dbReference type="GeneID" id="8827052"/>
<dbReference type="GO" id="GO:0005737">
    <property type="term" value="C:cytoplasm"/>
    <property type="evidence" value="ECO:0007669"/>
    <property type="project" value="TreeGrafter"/>
</dbReference>